<reference evidence="1 2" key="1">
    <citation type="journal article" date="2019" name="Int. J. Syst. Evol. Microbiol.">
        <title>The Global Catalogue of Microorganisms (GCM) 10K type strain sequencing project: providing services to taxonomists for standard genome sequencing and annotation.</title>
        <authorList>
            <consortium name="The Broad Institute Genomics Platform"/>
            <consortium name="The Broad Institute Genome Sequencing Center for Infectious Disease"/>
            <person name="Wu L."/>
            <person name="Ma J."/>
        </authorList>
    </citation>
    <scope>NUCLEOTIDE SEQUENCE [LARGE SCALE GENOMIC DNA]</scope>
    <source>
        <strain evidence="1 2">CGMCC 1.12562</strain>
    </source>
</reference>
<dbReference type="GeneID" id="69118938"/>
<name>A0ABD5NFL0_9EURY</name>
<sequence>MRGEEARLGSASVLVTGGDEAADAVEHESNVIGVTYERDAESWLAQWSGDADRVVVVSVGEQSRGSAAATASADCAEAASGVVETVPRESAVGEVGALVHEYLSAWEGATTVRVDDLASILDAVSTETAFRFVHAVLARTEAGEDTAVVSLDSDAYPPHVVDTFAELFDDVR</sequence>
<accession>A0ABD5NFL0</accession>
<protein>
    <recommendedName>
        <fullName evidence="3">Halobacterial output domain-containing protein</fullName>
    </recommendedName>
</protein>
<dbReference type="AlphaFoldDB" id="A0ABD5NFL0"/>
<dbReference type="RefSeq" id="WP_232570822.1">
    <property type="nucleotide sequence ID" value="NZ_CP089466.1"/>
</dbReference>
<gene>
    <name evidence="1" type="ORF">ACFOKC_10035</name>
</gene>
<evidence type="ECO:0008006" key="3">
    <source>
        <dbReference type="Google" id="ProtNLM"/>
    </source>
</evidence>
<keyword evidence="2" id="KW-1185">Reference proteome</keyword>
<proteinExistence type="predicted"/>
<evidence type="ECO:0000313" key="1">
    <source>
        <dbReference type="EMBL" id="MFC3478060.1"/>
    </source>
</evidence>
<dbReference type="Pfam" id="PF24336">
    <property type="entry name" value="DUF7504"/>
    <property type="match status" value="1"/>
</dbReference>
<evidence type="ECO:0000313" key="2">
    <source>
        <dbReference type="Proteomes" id="UP001595660"/>
    </source>
</evidence>
<organism evidence="1 2">
    <name type="scientific">Halobacterium litoreum</name>
    <dbReference type="NCBI Taxonomy" id="2039234"/>
    <lineage>
        <taxon>Archaea</taxon>
        <taxon>Methanobacteriati</taxon>
        <taxon>Methanobacteriota</taxon>
        <taxon>Stenosarchaea group</taxon>
        <taxon>Halobacteria</taxon>
        <taxon>Halobacteriales</taxon>
        <taxon>Halobacteriaceae</taxon>
        <taxon>Halobacterium</taxon>
    </lineage>
</organism>
<comment type="caution">
    <text evidence="1">The sequence shown here is derived from an EMBL/GenBank/DDBJ whole genome shotgun (WGS) entry which is preliminary data.</text>
</comment>
<dbReference type="InterPro" id="IPR055927">
    <property type="entry name" value="DUF7504"/>
</dbReference>
<dbReference type="EMBL" id="JBHRWN010000002">
    <property type="protein sequence ID" value="MFC3478060.1"/>
    <property type="molecule type" value="Genomic_DNA"/>
</dbReference>
<dbReference type="Proteomes" id="UP001595660">
    <property type="component" value="Unassembled WGS sequence"/>
</dbReference>